<evidence type="ECO:0000313" key="2">
    <source>
        <dbReference type="Proteomes" id="UP000299102"/>
    </source>
</evidence>
<dbReference type="Proteomes" id="UP000299102">
    <property type="component" value="Unassembled WGS sequence"/>
</dbReference>
<dbReference type="EMBL" id="BGZK01000780">
    <property type="protein sequence ID" value="GBP60179.1"/>
    <property type="molecule type" value="Genomic_DNA"/>
</dbReference>
<protein>
    <submittedName>
        <fullName evidence="1">Uncharacterized protein</fullName>
    </submittedName>
</protein>
<dbReference type="AlphaFoldDB" id="A0A4C1XCT7"/>
<keyword evidence="2" id="KW-1185">Reference proteome</keyword>
<proteinExistence type="predicted"/>
<name>A0A4C1XCT7_EUMVA</name>
<gene>
    <name evidence="1" type="ORF">EVAR_41870_1</name>
</gene>
<reference evidence="1 2" key="1">
    <citation type="journal article" date="2019" name="Commun. Biol.">
        <title>The bagworm genome reveals a unique fibroin gene that provides high tensile strength.</title>
        <authorList>
            <person name="Kono N."/>
            <person name="Nakamura H."/>
            <person name="Ohtoshi R."/>
            <person name="Tomita M."/>
            <person name="Numata K."/>
            <person name="Arakawa K."/>
        </authorList>
    </citation>
    <scope>NUCLEOTIDE SEQUENCE [LARGE SCALE GENOMIC DNA]</scope>
</reference>
<sequence>MSTGLGAELPATLGTDLAQQQRRLSWLVRDLSCVLSRRRSHERSSEPGETLQQVPLYLSDLLRIARQCGLPLVDSVRVRKHFPHSLERGQLLRPFDIASLSTLYDISKLIFKELFEGEVKAAV</sequence>
<evidence type="ECO:0000313" key="1">
    <source>
        <dbReference type="EMBL" id="GBP60179.1"/>
    </source>
</evidence>
<comment type="caution">
    <text evidence="1">The sequence shown here is derived from an EMBL/GenBank/DDBJ whole genome shotgun (WGS) entry which is preliminary data.</text>
</comment>
<organism evidence="1 2">
    <name type="scientific">Eumeta variegata</name>
    <name type="common">Bagworm moth</name>
    <name type="synonym">Eumeta japonica</name>
    <dbReference type="NCBI Taxonomy" id="151549"/>
    <lineage>
        <taxon>Eukaryota</taxon>
        <taxon>Metazoa</taxon>
        <taxon>Ecdysozoa</taxon>
        <taxon>Arthropoda</taxon>
        <taxon>Hexapoda</taxon>
        <taxon>Insecta</taxon>
        <taxon>Pterygota</taxon>
        <taxon>Neoptera</taxon>
        <taxon>Endopterygota</taxon>
        <taxon>Lepidoptera</taxon>
        <taxon>Glossata</taxon>
        <taxon>Ditrysia</taxon>
        <taxon>Tineoidea</taxon>
        <taxon>Psychidae</taxon>
        <taxon>Oiketicinae</taxon>
        <taxon>Eumeta</taxon>
    </lineage>
</organism>
<accession>A0A4C1XCT7</accession>